<dbReference type="Proteomes" id="UP001310890">
    <property type="component" value="Unassembled WGS sequence"/>
</dbReference>
<dbReference type="Gene3D" id="3.20.20.30">
    <property type="entry name" value="Luciferase-like domain"/>
    <property type="match status" value="1"/>
</dbReference>
<evidence type="ECO:0000256" key="1">
    <source>
        <dbReference type="ARBA" id="ARBA00033748"/>
    </source>
</evidence>
<dbReference type="NCBIfam" id="TIGR03860">
    <property type="entry name" value="FMN_nitrolo"/>
    <property type="match status" value="1"/>
</dbReference>
<dbReference type="InterPro" id="IPR011251">
    <property type="entry name" value="Luciferase-like_dom"/>
</dbReference>
<organism evidence="4 5">
    <name type="scientific">Meristemomyces frigidus</name>
    <dbReference type="NCBI Taxonomy" id="1508187"/>
    <lineage>
        <taxon>Eukaryota</taxon>
        <taxon>Fungi</taxon>
        <taxon>Dikarya</taxon>
        <taxon>Ascomycota</taxon>
        <taxon>Pezizomycotina</taxon>
        <taxon>Dothideomycetes</taxon>
        <taxon>Dothideomycetidae</taxon>
        <taxon>Mycosphaerellales</taxon>
        <taxon>Teratosphaeriaceae</taxon>
        <taxon>Meristemomyces</taxon>
    </lineage>
</organism>
<dbReference type="PANTHER" id="PTHR30011">
    <property type="entry name" value="ALKANESULFONATE MONOOXYGENASE-RELATED"/>
    <property type="match status" value="1"/>
</dbReference>
<dbReference type="SUPFAM" id="SSF51679">
    <property type="entry name" value="Bacterial luciferase-like"/>
    <property type="match status" value="1"/>
</dbReference>
<evidence type="ECO:0000259" key="3">
    <source>
        <dbReference type="Pfam" id="PF00296"/>
    </source>
</evidence>
<evidence type="ECO:0000313" key="5">
    <source>
        <dbReference type="Proteomes" id="UP001310890"/>
    </source>
</evidence>
<feature type="compositionally biased region" description="Basic and acidic residues" evidence="2">
    <location>
        <begin position="510"/>
        <end position="522"/>
    </location>
</feature>
<comment type="caution">
    <text evidence="4">The sequence shown here is derived from an EMBL/GenBank/DDBJ whole genome shotgun (WGS) entry which is preliminary data.</text>
</comment>
<feature type="domain" description="Luciferase-like" evidence="3">
    <location>
        <begin position="25"/>
        <end position="386"/>
    </location>
</feature>
<dbReference type="GO" id="GO:0016705">
    <property type="term" value="F:oxidoreductase activity, acting on paired donors, with incorporation or reduction of molecular oxygen"/>
    <property type="evidence" value="ECO:0007669"/>
    <property type="project" value="InterPro"/>
</dbReference>
<dbReference type="InterPro" id="IPR016215">
    <property type="entry name" value="NTA_MOA"/>
</dbReference>
<accession>A0AAN7TH35</accession>
<proteinExistence type="inferred from homology"/>
<gene>
    <name evidence="4" type="ORF">LTR62_005278</name>
</gene>
<dbReference type="PANTHER" id="PTHR30011:SF30">
    <property type="entry name" value="XENOBIOTIC COMPOUND MONOOXYGENASE, DSZA FAMILY (AFU_ORTHOLOGUE AFUA_6G01920)"/>
    <property type="match status" value="1"/>
</dbReference>
<dbReference type="AlphaFoldDB" id="A0AAN7TH35"/>
<dbReference type="Pfam" id="PF00296">
    <property type="entry name" value="Bac_luciferase"/>
    <property type="match status" value="1"/>
</dbReference>
<comment type="similarity">
    <text evidence="1">Belongs to the NtaA/SnaA/DszA monooxygenase family.</text>
</comment>
<sequence length="537" mass="58483">MTKQVQLCFLETACTGSYMASGQWRSPQDNGKTKDRIKYWTELAKLAERGKISAIFLADWYVGFDVYGGSLDACLKAGHQVAHLDPVPLISAMAAVTSSVAFAPTISTTYVKPYILARQLSTLDHVTEGRCGWNIVTSHTNSSAQALGFDQIMGHDDRYVMAEEYMDVVYKLWESSWADDAVLWEQDLAIDPARVQRVEHKGKYFSVQGRSQVHPSPQRTPVLFQAGTSKSGTAFAARHAEAIFMNPATTKLCKAQISVARAEAAAQGRDPSTLKFFPCIVPIIGRTEEDAIAKHEEAKRHGDMIGGLAQFSGYTGIDMSSFPLDEPFAASSIKGGAAIQAVLRSFEASVEGAEPWTPRRLGERMALGGLHPSPVGSAKQVADFFEHWINETDCDGFNVAYVSNPGSFEDVVELLVPELQKRGIMWNDYAKPQGSFRENLLGHPYLAEDHYGAKFKYGRDPSLIRSGKSDEENTTVRAASNGEAVEDGSTSKSVKGASIVLQEAYGKAAENHSRSADSHEQLGRVANGGPVVNSTTI</sequence>
<dbReference type="EMBL" id="JAVRRL010000041">
    <property type="protein sequence ID" value="KAK5111250.1"/>
    <property type="molecule type" value="Genomic_DNA"/>
</dbReference>
<dbReference type="InterPro" id="IPR036661">
    <property type="entry name" value="Luciferase-like_sf"/>
</dbReference>
<evidence type="ECO:0000313" key="4">
    <source>
        <dbReference type="EMBL" id="KAK5111250.1"/>
    </source>
</evidence>
<feature type="region of interest" description="Disordered" evidence="2">
    <location>
        <begin position="463"/>
        <end position="493"/>
    </location>
</feature>
<dbReference type="GO" id="GO:0004497">
    <property type="term" value="F:monooxygenase activity"/>
    <property type="evidence" value="ECO:0007669"/>
    <property type="project" value="InterPro"/>
</dbReference>
<dbReference type="InterPro" id="IPR051260">
    <property type="entry name" value="Diverse_substr_monoxygenases"/>
</dbReference>
<protein>
    <recommendedName>
        <fullName evidence="3">Luciferase-like domain-containing protein</fullName>
    </recommendedName>
</protein>
<name>A0AAN7TH35_9PEZI</name>
<reference evidence="4" key="1">
    <citation type="submission" date="2023-08" db="EMBL/GenBank/DDBJ databases">
        <title>Black Yeasts Isolated from many extreme environments.</title>
        <authorList>
            <person name="Coleine C."/>
            <person name="Stajich J.E."/>
            <person name="Selbmann L."/>
        </authorList>
    </citation>
    <scope>NUCLEOTIDE SEQUENCE</scope>
    <source>
        <strain evidence="4">CCFEE 5401</strain>
    </source>
</reference>
<feature type="region of interest" description="Disordered" evidence="2">
    <location>
        <begin position="510"/>
        <end position="537"/>
    </location>
</feature>
<evidence type="ECO:0000256" key="2">
    <source>
        <dbReference type="SAM" id="MobiDB-lite"/>
    </source>
</evidence>